<dbReference type="Proteomes" id="UP001050691">
    <property type="component" value="Unassembled WGS sequence"/>
</dbReference>
<evidence type="ECO:0000313" key="2">
    <source>
        <dbReference type="Proteomes" id="UP001050691"/>
    </source>
</evidence>
<protein>
    <submittedName>
        <fullName evidence="1">Uncharacterized protein</fullName>
    </submittedName>
</protein>
<organism evidence="1 2">
    <name type="scientific">Clathrus columnatus</name>
    <dbReference type="NCBI Taxonomy" id="1419009"/>
    <lineage>
        <taxon>Eukaryota</taxon>
        <taxon>Fungi</taxon>
        <taxon>Dikarya</taxon>
        <taxon>Basidiomycota</taxon>
        <taxon>Agaricomycotina</taxon>
        <taxon>Agaricomycetes</taxon>
        <taxon>Phallomycetidae</taxon>
        <taxon>Phallales</taxon>
        <taxon>Clathraceae</taxon>
        <taxon>Clathrus</taxon>
    </lineage>
</organism>
<keyword evidence="2" id="KW-1185">Reference proteome</keyword>
<dbReference type="AlphaFoldDB" id="A0AAV5ADH9"/>
<reference evidence="1" key="1">
    <citation type="submission" date="2021-10" db="EMBL/GenBank/DDBJ databases">
        <title>De novo Genome Assembly of Clathrus columnatus (Basidiomycota, Fungi) Using Illumina and Nanopore Sequence Data.</title>
        <authorList>
            <person name="Ogiso-Tanaka E."/>
            <person name="Itagaki H."/>
            <person name="Hosoya T."/>
            <person name="Hosaka K."/>
        </authorList>
    </citation>
    <scope>NUCLEOTIDE SEQUENCE</scope>
    <source>
        <strain evidence="1">MO-923</strain>
    </source>
</reference>
<name>A0AAV5ADH9_9AGAM</name>
<dbReference type="EMBL" id="BPWL01000006">
    <property type="protein sequence ID" value="GJJ10970.1"/>
    <property type="molecule type" value="Genomic_DNA"/>
</dbReference>
<sequence length="107" mass="12162">MMVVKVEKKKQDNIVLVVVLAMPDNRQQKEELAELMKEALKKTKFPTVYGIVGYITSFLYKLEKSGPPEPQLVFGPTGASYPSFLEYMTELTATINEMTTRSIQEQN</sequence>
<proteinExistence type="predicted"/>
<accession>A0AAV5ADH9</accession>
<feature type="non-terminal residue" evidence="1">
    <location>
        <position position="107"/>
    </location>
</feature>
<evidence type="ECO:0000313" key="1">
    <source>
        <dbReference type="EMBL" id="GJJ10970.1"/>
    </source>
</evidence>
<gene>
    <name evidence="1" type="ORF">Clacol_005199</name>
</gene>
<comment type="caution">
    <text evidence="1">The sequence shown here is derived from an EMBL/GenBank/DDBJ whole genome shotgun (WGS) entry which is preliminary data.</text>
</comment>